<dbReference type="Proteomes" id="UP000287865">
    <property type="component" value="Unassembled WGS sequence"/>
</dbReference>
<proteinExistence type="predicted"/>
<dbReference type="GO" id="GO:0071111">
    <property type="term" value="F:cyclic-guanylate-specific phosphodiesterase activity"/>
    <property type="evidence" value="ECO:0007669"/>
    <property type="project" value="InterPro"/>
</dbReference>
<dbReference type="OrthoDB" id="23692at2"/>
<dbReference type="SMART" id="SM00267">
    <property type="entry name" value="GGDEF"/>
    <property type="match status" value="1"/>
</dbReference>
<dbReference type="Gene3D" id="3.20.20.450">
    <property type="entry name" value="EAL domain"/>
    <property type="match status" value="1"/>
</dbReference>
<dbReference type="AlphaFoldDB" id="A0A327WVH5"/>
<dbReference type="PANTHER" id="PTHR33121">
    <property type="entry name" value="CYCLIC DI-GMP PHOSPHODIESTERASE PDEF"/>
    <property type="match status" value="1"/>
</dbReference>
<evidence type="ECO:0000259" key="2">
    <source>
        <dbReference type="PROSITE" id="PS50887"/>
    </source>
</evidence>
<dbReference type="InterPro" id="IPR043128">
    <property type="entry name" value="Rev_trsase/Diguanyl_cyclase"/>
</dbReference>
<dbReference type="SUPFAM" id="SSF55073">
    <property type="entry name" value="Nucleotide cyclase"/>
    <property type="match status" value="1"/>
</dbReference>
<accession>A0A327WVH5</accession>
<dbReference type="PROSITE" id="PS50887">
    <property type="entry name" value="GGDEF"/>
    <property type="match status" value="1"/>
</dbReference>
<dbReference type="EMBL" id="QLMD01000006">
    <property type="protein sequence ID" value="RAJ97051.1"/>
    <property type="molecule type" value="Genomic_DNA"/>
</dbReference>
<evidence type="ECO:0000313" key="4">
    <source>
        <dbReference type="EMBL" id="RUO24656.1"/>
    </source>
</evidence>
<dbReference type="EMBL" id="PIPK01000006">
    <property type="protein sequence ID" value="RUO24656.1"/>
    <property type="molecule type" value="Genomic_DNA"/>
</dbReference>
<comment type="caution">
    <text evidence="3">The sequence shown here is derived from an EMBL/GenBank/DDBJ whole genome shotgun (WGS) entry which is preliminary data.</text>
</comment>
<dbReference type="SUPFAM" id="SSF141868">
    <property type="entry name" value="EAL domain-like"/>
    <property type="match status" value="1"/>
</dbReference>
<reference evidence="3 5" key="2">
    <citation type="submission" date="2018-06" db="EMBL/GenBank/DDBJ databases">
        <title>Genomic Encyclopedia of Type Strains, Phase III (KMG-III): the genomes of soil and plant-associated and newly described type strains.</title>
        <authorList>
            <person name="Whitman W."/>
        </authorList>
    </citation>
    <scope>NUCLEOTIDE SEQUENCE [LARGE SCALE GENOMIC DNA]</scope>
    <source>
        <strain evidence="3 5">CGMCC 1.15366</strain>
    </source>
</reference>
<dbReference type="InterPro" id="IPR050706">
    <property type="entry name" value="Cyclic-di-GMP_PDE-like"/>
</dbReference>
<dbReference type="InterPro" id="IPR000160">
    <property type="entry name" value="GGDEF_dom"/>
</dbReference>
<feature type="domain" description="EAL" evidence="1">
    <location>
        <begin position="223"/>
        <end position="471"/>
    </location>
</feature>
<evidence type="ECO:0000313" key="3">
    <source>
        <dbReference type="EMBL" id="RAJ97051.1"/>
    </source>
</evidence>
<dbReference type="Gene3D" id="3.30.70.270">
    <property type="match status" value="1"/>
</dbReference>
<dbReference type="InterPro" id="IPR001633">
    <property type="entry name" value="EAL_dom"/>
</dbReference>
<evidence type="ECO:0000313" key="6">
    <source>
        <dbReference type="Proteomes" id="UP000287865"/>
    </source>
</evidence>
<dbReference type="PANTHER" id="PTHR33121:SF79">
    <property type="entry name" value="CYCLIC DI-GMP PHOSPHODIESTERASE PDED-RELATED"/>
    <property type="match status" value="1"/>
</dbReference>
<dbReference type="Proteomes" id="UP000249203">
    <property type="component" value="Unassembled WGS sequence"/>
</dbReference>
<keyword evidence="6" id="KW-1185">Reference proteome</keyword>
<dbReference type="InterPro" id="IPR035919">
    <property type="entry name" value="EAL_sf"/>
</dbReference>
<dbReference type="RefSeq" id="WP_111569418.1">
    <property type="nucleotide sequence ID" value="NZ_PIPK01000006.1"/>
</dbReference>
<dbReference type="CDD" id="cd01949">
    <property type="entry name" value="GGDEF"/>
    <property type="match status" value="1"/>
</dbReference>
<feature type="domain" description="GGDEF" evidence="2">
    <location>
        <begin position="81"/>
        <end position="215"/>
    </location>
</feature>
<evidence type="ECO:0000259" key="1">
    <source>
        <dbReference type="PROSITE" id="PS50883"/>
    </source>
</evidence>
<dbReference type="InterPro" id="IPR029787">
    <property type="entry name" value="Nucleotide_cyclase"/>
</dbReference>
<dbReference type="SMART" id="SM00052">
    <property type="entry name" value="EAL"/>
    <property type="match status" value="1"/>
</dbReference>
<sequence length="471" mass="53754">MAVSAPPSAMHQALNWIPAALPNCKVERVQELSKMRTLGLRNLKQMSWDTVQALSYDPLTSLPMARLFEARVDYLLQESDNPFALIIINCQKFRLVNEIYGREVANYVLRLLARRFSKLDQPSVFCARLRDDRFGFIVNKAHRHLADDFIEHLQQVLAKPMRFRGQRYQLGFAMGIHWRQQNEEQSAQDLILDAETTLAHARSKASQEVVAVFEHPLVTQSNEASLAEQLALQLDSDTLPIKVFPVINLRTHAKYSYQAVPCLLDNGEEVPLDITFKLAERHGLMLKLTQYVVDRAIEQLGALYQQAAMYLSVKVSRLDMNNCELMEATYQTLQKSNLPAHKFKFELHEEMRSTEWQDAINDIFELAQADCPRQFKRARASAKPLNKSQIQINKVVWLHASLIKRVQYHPQQQRILRTVIDLARSHGVDVMLDGLEDAKDAELGLDLGILFGQGCAFGNPESIILPACRPK</sequence>
<protein>
    <submittedName>
        <fullName evidence="3">Diguanylate cyclase (GGDEF)-like protein</fullName>
    </submittedName>
</protein>
<dbReference type="Pfam" id="PF00990">
    <property type="entry name" value="GGDEF"/>
    <property type="match status" value="1"/>
</dbReference>
<reference evidence="4 6" key="1">
    <citation type="journal article" date="2018" name="Front. Microbiol.">
        <title>Genome-Based Analysis Reveals the Taxonomy and Diversity of the Family Idiomarinaceae.</title>
        <authorList>
            <person name="Liu Y."/>
            <person name="Lai Q."/>
            <person name="Shao Z."/>
        </authorList>
    </citation>
    <scope>NUCLEOTIDE SEQUENCE [LARGE SCALE GENOMIC DNA]</scope>
    <source>
        <strain evidence="4 6">CF12-14</strain>
    </source>
</reference>
<evidence type="ECO:0000313" key="5">
    <source>
        <dbReference type="Proteomes" id="UP000249203"/>
    </source>
</evidence>
<dbReference type="NCBIfam" id="TIGR00254">
    <property type="entry name" value="GGDEF"/>
    <property type="match status" value="1"/>
</dbReference>
<organism evidence="3 5">
    <name type="scientific">Aliidiomarina maris</name>
    <dbReference type="NCBI Taxonomy" id="531312"/>
    <lineage>
        <taxon>Bacteria</taxon>
        <taxon>Pseudomonadati</taxon>
        <taxon>Pseudomonadota</taxon>
        <taxon>Gammaproteobacteria</taxon>
        <taxon>Alteromonadales</taxon>
        <taxon>Idiomarinaceae</taxon>
        <taxon>Aliidiomarina</taxon>
    </lineage>
</organism>
<name>A0A327WVH5_9GAMM</name>
<dbReference type="PROSITE" id="PS50883">
    <property type="entry name" value="EAL"/>
    <property type="match status" value="1"/>
</dbReference>
<gene>
    <name evidence="3" type="ORF">B0I24_106114</name>
    <name evidence="4" type="ORF">CWE07_08280</name>
</gene>
<dbReference type="Pfam" id="PF00563">
    <property type="entry name" value="EAL"/>
    <property type="match status" value="1"/>
</dbReference>